<evidence type="ECO:0000313" key="5">
    <source>
        <dbReference type="Proteomes" id="UP000289886"/>
    </source>
</evidence>
<feature type="domain" description="CCHC-type" evidence="3">
    <location>
        <begin position="130"/>
        <end position="146"/>
    </location>
</feature>
<dbReference type="GO" id="GO:0003676">
    <property type="term" value="F:nucleic acid binding"/>
    <property type="evidence" value="ECO:0007669"/>
    <property type="project" value="InterPro"/>
</dbReference>
<gene>
    <name evidence="4" type="ORF">EOD39_9412</name>
</gene>
<proteinExistence type="predicted"/>
<dbReference type="GO" id="GO:0007218">
    <property type="term" value="P:neuropeptide signaling pathway"/>
    <property type="evidence" value="ECO:0007669"/>
    <property type="project" value="UniProtKB-KW"/>
</dbReference>
<name>A0A662YVE2_ACIRT</name>
<dbReference type="InterPro" id="IPR001878">
    <property type="entry name" value="Znf_CCHC"/>
</dbReference>
<keyword evidence="1" id="KW-0863">Zinc-finger</keyword>
<dbReference type="EMBL" id="SCEB01000177">
    <property type="protein sequence ID" value="RXN00470.1"/>
    <property type="molecule type" value="Genomic_DNA"/>
</dbReference>
<dbReference type="SMART" id="SM00343">
    <property type="entry name" value="ZnF_C2HC"/>
    <property type="match status" value="1"/>
</dbReference>
<reference evidence="4 5" key="1">
    <citation type="submission" date="2019-01" db="EMBL/GenBank/DDBJ databases">
        <title>Draft Genome and Complete Hox-Cluster Characterization of the Sterlet Sturgeon (Acipenser ruthenus).</title>
        <authorList>
            <person name="Wei Q."/>
        </authorList>
    </citation>
    <scope>NUCLEOTIDE SEQUENCE [LARGE SCALE GENOMIC DNA]</scope>
    <source>
        <strain evidence="4">WHYD16114868_AA</strain>
        <tissue evidence="4">Blood</tissue>
    </source>
</reference>
<keyword evidence="1" id="KW-0479">Metal-binding</keyword>
<keyword evidence="1" id="KW-0862">Zinc</keyword>
<keyword evidence="5" id="KW-1185">Reference proteome</keyword>
<accession>A0A662YVE2</accession>
<evidence type="ECO:0000259" key="3">
    <source>
        <dbReference type="PROSITE" id="PS50158"/>
    </source>
</evidence>
<protein>
    <submittedName>
        <fullName evidence="4">Myomodulin neuropeptides 1</fullName>
    </submittedName>
</protein>
<evidence type="ECO:0000256" key="1">
    <source>
        <dbReference type="PROSITE-ProRule" id="PRU00047"/>
    </source>
</evidence>
<dbReference type="Proteomes" id="UP000289886">
    <property type="component" value="Unassembled WGS sequence"/>
</dbReference>
<feature type="region of interest" description="Disordered" evidence="2">
    <location>
        <begin position="148"/>
        <end position="172"/>
    </location>
</feature>
<dbReference type="SUPFAM" id="SSF57756">
    <property type="entry name" value="Retrovirus zinc finger-like domains"/>
    <property type="match status" value="1"/>
</dbReference>
<comment type="caution">
    <text evidence="4">The sequence shown here is derived from an EMBL/GenBank/DDBJ whole genome shotgun (WGS) entry which is preliminary data.</text>
</comment>
<evidence type="ECO:0000313" key="4">
    <source>
        <dbReference type="EMBL" id="RXN00470.1"/>
    </source>
</evidence>
<dbReference type="GO" id="GO:0008270">
    <property type="term" value="F:zinc ion binding"/>
    <property type="evidence" value="ECO:0007669"/>
    <property type="project" value="UniProtKB-KW"/>
</dbReference>
<evidence type="ECO:0000256" key="2">
    <source>
        <dbReference type="SAM" id="MobiDB-lite"/>
    </source>
</evidence>
<dbReference type="InterPro" id="IPR036875">
    <property type="entry name" value="Znf_CCHC_sf"/>
</dbReference>
<feature type="region of interest" description="Disordered" evidence="2">
    <location>
        <begin position="51"/>
        <end position="81"/>
    </location>
</feature>
<organism evidence="4 5">
    <name type="scientific">Acipenser ruthenus</name>
    <name type="common">Sterlet sturgeon</name>
    <dbReference type="NCBI Taxonomy" id="7906"/>
    <lineage>
        <taxon>Eukaryota</taxon>
        <taxon>Metazoa</taxon>
        <taxon>Chordata</taxon>
        <taxon>Craniata</taxon>
        <taxon>Vertebrata</taxon>
        <taxon>Euteleostomi</taxon>
        <taxon>Actinopterygii</taxon>
        <taxon>Chondrostei</taxon>
        <taxon>Acipenseriformes</taxon>
        <taxon>Acipenseridae</taxon>
        <taxon>Acipenser</taxon>
    </lineage>
</organism>
<sequence length="411" mass="45355">MMLLRPPWNAVLGRRNHGNGTANSCWRRGVLFLAKEGFLCLPSSGARRTGTAVLPEGPDPGEPTATGALDCPGFPGSGPDPRQWVEAVLHRGSRSQPPTRTCRAVAPAEEDSGEGTACQIRTTGPRHNTRCWRCRKLGHLERNCRQPPVAHLPDQQGKLWRGGVERGSPSCPPTLPLPDEAVAAVGCIGQDRSLYLPCALERVACQALVDMGSTISILRPGTLPPDTELDTLCWTPTKVYLRTKPRCLRRLGEKPRCLRRLGEKPRCLRRLGEKPRCLRRLGEKPRCLRRLGEKPRCLRRLGEKPRCLRRLGEKPRCLRRLGEKPRCLRRLGEKPRCLRRLGEKPRCLRRLGEKPRCLRRLGEKPRCLRARLGPAPGGEAPLSRAPGGEAPLSPAPGGEASLSQAPGGEVM</sequence>
<dbReference type="AlphaFoldDB" id="A0A662YVE2"/>
<dbReference type="PROSITE" id="PS50158">
    <property type="entry name" value="ZF_CCHC"/>
    <property type="match status" value="1"/>
</dbReference>
<feature type="region of interest" description="Disordered" evidence="2">
    <location>
        <begin position="369"/>
        <end position="411"/>
    </location>
</feature>
<keyword evidence="4" id="KW-0527">Neuropeptide</keyword>